<dbReference type="CDD" id="cd02012">
    <property type="entry name" value="TPP_TK"/>
    <property type="match status" value="1"/>
</dbReference>
<dbReference type="Gene3D" id="3.40.50.970">
    <property type="match status" value="1"/>
</dbReference>
<evidence type="ECO:0000313" key="2">
    <source>
        <dbReference type="EMBL" id="SVC63529.1"/>
    </source>
</evidence>
<organism evidence="2">
    <name type="scientific">marine metagenome</name>
    <dbReference type="NCBI Taxonomy" id="408172"/>
    <lineage>
        <taxon>unclassified sequences</taxon>
        <taxon>metagenomes</taxon>
        <taxon>ecological metagenomes</taxon>
    </lineage>
</organism>
<dbReference type="SUPFAM" id="SSF52518">
    <property type="entry name" value="Thiamin diphosphate-binding fold (THDP-binding)"/>
    <property type="match status" value="1"/>
</dbReference>
<dbReference type="GO" id="GO:0004802">
    <property type="term" value="F:transketolase activity"/>
    <property type="evidence" value="ECO:0007669"/>
    <property type="project" value="TreeGrafter"/>
</dbReference>
<dbReference type="PANTHER" id="PTHR43522:SF2">
    <property type="entry name" value="TRANSKETOLASE 1-RELATED"/>
    <property type="match status" value="1"/>
</dbReference>
<feature type="non-terminal residue" evidence="2">
    <location>
        <position position="243"/>
    </location>
</feature>
<dbReference type="EMBL" id="UINC01102143">
    <property type="protein sequence ID" value="SVC63529.1"/>
    <property type="molecule type" value="Genomic_DNA"/>
</dbReference>
<protein>
    <recommendedName>
        <fullName evidence="1">Transketolase N-terminal domain-containing protein</fullName>
    </recommendedName>
</protein>
<name>A0A382NQS0_9ZZZZ</name>
<sequence length="243" mass="27039">MSTTMAIDIDQFAINTAKGLIMDMVRNADSGHTGGPLSSLDFTYTLFKEFLKFDPDDPEWKDRDRFVLSAGHESALIYTMLTYIGWLDIEDLKKFRQLGSRTPGHPEQGLTPGVEATTGPLGQGVGNAVGMAVAECILRNYFGEDVVNHYTYCLHSDGDIQEPVAQGAIALAGHWRIGKLINYYDANDAQISGRVSRSDSTDYVKLYQASDWHVQEVDGHDREAIRDAIRHAQMEIERPSVII</sequence>
<dbReference type="Pfam" id="PF00456">
    <property type="entry name" value="Transketolase_N"/>
    <property type="match status" value="1"/>
</dbReference>
<dbReference type="GO" id="GO:0005829">
    <property type="term" value="C:cytosol"/>
    <property type="evidence" value="ECO:0007669"/>
    <property type="project" value="TreeGrafter"/>
</dbReference>
<dbReference type="InterPro" id="IPR033247">
    <property type="entry name" value="Transketolase_fam"/>
</dbReference>
<accession>A0A382NQS0</accession>
<evidence type="ECO:0000259" key="1">
    <source>
        <dbReference type="Pfam" id="PF00456"/>
    </source>
</evidence>
<dbReference type="GO" id="GO:0006098">
    <property type="term" value="P:pentose-phosphate shunt"/>
    <property type="evidence" value="ECO:0007669"/>
    <property type="project" value="TreeGrafter"/>
</dbReference>
<dbReference type="InterPro" id="IPR005474">
    <property type="entry name" value="Transketolase_N"/>
</dbReference>
<reference evidence="2" key="1">
    <citation type="submission" date="2018-05" db="EMBL/GenBank/DDBJ databases">
        <authorList>
            <person name="Lanie J.A."/>
            <person name="Ng W.-L."/>
            <person name="Kazmierczak K.M."/>
            <person name="Andrzejewski T.M."/>
            <person name="Davidsen T.M."/>
            <person name="Wayne K.J."/>
            <person name="Tettelin H."/>
            <person name="Glass J.I."/>
            <person name="Rusch D."/>
            <person name="Podicherti R."/>
            <person name="Tsui H.-C.T."/>
            <person name="Winkler M.E."/>
        </authorList>
    </citation>
    <scope>NUCLEOTIDE SEQUENCE</scope>
</reference>
<feature type="domain" description="Transketolase N-terminal" evidence="1">
    <location>
        <begin position="10"/>
        <end position="242"/>
    </location>
</feature>
<dbReference type="AlphaFoldDB" id="A0A382NQS0"/>
<proteinExistence type="predicted"/>
<dbReference type="InterPro" id="IPR029061">
    <property type="entry name" value="THDP-binding"/>
</dbReference>
<dbReference type="PANTHER" id="PTHR43522">
    <property type="entry name" value="TRANSKETOLASE"/>
    <property type="match status" value="1"/>
</dbReference>
<gene>
    <name evidence="2" type="ORF">METZ01_LOCUS316383</name>
</gene>